<evidence type="ECO:0000313" key="5">
    <source>
        <dbReference type="EMBL" id="KAJ7362676.1"/>
    </source>
</evidence>
<dbReference type="InterPro" id="IPR033121">
    <property type="entry name" value="PEPTIDASE_A1"/>
</dbReference>
<keyword evidence="3" id="KW-1133">Transmembrane helix</keyword>
<dbReference type="SUPFAM" id="SSF50630">
    <property type="entry name" value="Acid proteases"/>
    <property type="match status" value="1"/>
</dbReference>
<dbReference type="GO" id="GO:0006508">
    <property type="term" value="P:proteolysis"/>
    <property type="evidence" value="ECO:0007669"/>
    <property type="project" value="InterPro"/>
</dbReference>
<dbReference type="CDD" id="cd05471">
    <property type="entry name" value="pepsin_like"/>
    <property type="match status" value="1"/>
</dbReference>
<dbReference type="GO" id="GO:0004190">
    <property type="term" value="F:aspartic-type endopeptidase activity"/>
    <property type="evidence" value="ECO:0007669"/>
    <property type="project" value="InterPro"/>
</dbReference>
<organism evidence="5 6">
    <name type="scientific">Mycena albidolilacea</name>
    <dbReference type="NCBI Taxonomy" id="1033008"/>
    <lineage>
        <taxon>Eukaryota</taxon>
        <taxon>Fungi</taxon>
        <taxon>Dikarya</taxon>
        <taxon>Basidiomycota</taxon>
        <taxon>Agaricomycotina</taxon>
        <taxon>Agaricomycetes</taxon>
        <taxon>Agaricomycetidae</taxon>
        <taxon>Agaricales</taxon>
        <taxon>Marasmiineae</taxon>
        <taxon>Mycenaceae</taxon>
        <taxon>Mycena</taxon>
    </lineage>
</organism>
<feature type="region of interest" description="Disordered" evidence="2">
    <location>
        <begin position="518"/>
        <end position="550"/>
    </location>
</feature>
<feature type="transmembrane region" description="Helical" evidence="3">
    <location>
        <begin position="350"/>
        <end position="372"/>
    </location>
</feature>
<keyword evidence="3" id="KW-0472">Membrane</keyword>
<comment type="similarity">
    <text evidence="1">Belongs to the peptidase A1 family.</text>
</comment>
<evidence type="ECO:0000256" key="1">
    <source>
        <dbReference type="ARBA" id="ARBA00007447"/>
    </source>
</evidence>
<dbReference type="Proteomes" id="UP001218218">
    <property type="component" value="Unassembled WGS sequence"/>
</dbReference>
<dbReference type="AlphaFoldDB" id="A0AAD7AM60"/>
<feature type="domain" description="Peptidase A1" evidence="4">
    <location>
        <begin position="1"/>
        <end position="328"/>
    </location>
</feature>
<dbReference type="PANTHER" id="PTHR47966">
    <property type="entry name" value="BETA-SITE APP-CLEAVING ENZYME, ISOFORM A-RELATED"/>
    <property type="match status" value="1"/>
</dbReference>
<evidence type="ECO:0000256" key="3">
    <source>
        <dbReference type="SAM" id="Phobius"/>
    </source>
</evidence>
<dbReference type="EMBL" id="JARIHO010000004">
    <property type="protein sequence ID" value="KAJ7362676.1"/>
    <property type="molecule type" value="Genomic_DNA"/>
</dbReference>
<dbReference type="PANTHER" id="PTHR47966:SF51">
    <property type="entry name" value="BETA-SITE APP-CLEAVING ENZYME, ISOFORM A-RELATED"/>
    <property type="match status" value="1"/>
</dbReference>
<dbReference type="Gene3D" id="2.40.70.10">
    <property type="entry name" value="Acid Proteases"/>
    <property type="match status" value="2"/>
</dbReference>
<dbReference type="InterPro" id="IPR034164">
    <property type="entry name" value="Pepsin-like_dom"/>
</dbReference>
<dbReference type="InterPro" id="IPR021109">
    <property type="entry name" value="Peptidase_aspartic_dom_sf"/>
</dbReference>
<evidence type="ECO:0000259" key="4">
    <source>
        <dbReference type="PROSITE" id="PS51767"/>
    </source>
</evidence>
<evidence type="ECO:0000313" key="6">
    <source>
        <dbReference type="Proteomes" id="UP001218218"/>
    </source>
</evidence>
<accession>A0AAD7AM60</accession>
<dbReference type="Pfam" id="PF00026">
    <property type="entry name" value="Asp"/>
    <property type="match status" value="1"/>
</dbReference>
<proteinExistence type="inferred from homology"/>
<reference evidence="5" key="1">
    <citation type="submission" date="2023-03" db="EMBL/GenBank/DDBJ databases">
        <title>Massive genome expansion in bonnet fungi (Mycena s.s.) driven by repeated elements and novel gene families across ecological guilds.</title>
        <authorList>
            <consortium name="Lawrence Berkeley National Laboratory"/>
            <person name="Harder C.B."/>
            <person name="Miyauchi S."/>
            <person name="Viragh M."/>
            <person name="Kuo A."/>
            <person name="Thoen E."/>
            <person name="Andreopoulos B."/>
            <person name="Lu D."/>
            <person name="Skrede I."/>
            <person name="Drula E."/>
            <person name="Henrissat B."/>
            <person name="Morin E."/>
            <person name="Kohler A."/>
            <person name="Barry K."/>
            <person name="LaButti K."/>
            <person name="Morin E."/>
            <person name="Salamov A."/>
            <person name="Lipzen A."/>
            <person name="Mereny Z."/>
            <person name="Hegedus B."/>
            <person name="Baldrian P."/>
            <person name="Stursova M."/>
            <person name="Weitz H."/>
            <person name="Taylor A."/>
            <person name="Grigoriev I.V."/>
            <person name="Nagy L.G."/>
            <person name="Martin F."/>
            <person name="Kauserud H."/>
        </authorList>
    </citation>
    <scope>NUCLEOTIDE SEQUENCE</scope>
    <source>
        <strain evidence="5">CBHHK002</strain>
    </source>
</reference>
<evidence type="ECO:0000256" key="2">
    <source>
        <dbReference type="SAM" id="MobiDB-lite"/>
    </source>
</evidence>
<name>A0AAD7AM60_9AGAR</name>
<keyword evidence="3" id="KW-0812">Transmembrane</keyword>
<protein>
    <submittedName>
        <fullName evidence="5">Aspartic peptidase domain-containing protein</fullName>
    </submittedName>
</protein>
<sequence>MFSAQQFRFEVDLQSPYSWVGDTSCTSTTGCKDSSNLYDPSSSSTVTQMSTGNITFFQYLSVDVSGTFMKDTVRLGPYTVPSQFFLAADKLSVDLLGATISGALGLAYQQTVQGPSFPISLLSDSKGQLASAEMSFWISRPNKTIINEETIVGGAFTYGGTNTDLYQGEIDFLPTTGPPNASSWKLDVQEVIIQSKSVQITSGASALATFSLVESRISGPASDVAAIWAAFPEAVPYTSLAGYYQFPCNTTVSVSISFGGRLWLINPADMNTGPVAADPSQCLGAIYTLNPGSNTINTNGTANWIFGTAFMRNVYSVFQPNPFAIGFAELSIQAQTNVFTPSASTRPPPLGAIVGSVVGSVVVVGLLVVCTVRRRKAARVYSESKPTPPPGLAADLGSQNIEVTEMSSPSSLTVPQVEFVPPSAGSSVPVPVACQPQPQSPMRTALSTMKAEQTSAVHHYGAMYTASNVLVRNSDGLQQLSPSYQGLDRSYSLWASPTHAVDEIQEVYGVPYNLTSPTSITSDTPHNEDAHVNADLGTPPPRYQNTYDLA</sequence>
<comment type="caution">
    <text evidence="5">The sequence shown here is derived from an EMBL/GenBank/DDBJ whole genome shotgun (WGS) entry which is preliminary data.</text>
</comment>
<keyword evidence="6" id="KW-1185">Reference proteome</keyword>
<dbReference type="PROSITE" id="PS51767">
    <property type="entry name" value="PEPTIDASE_A1"/>
    <property type="match status" value="1"/>
</dbReference>
<gene>
    <name evidence="5" type="ORF">DFH08DRAFT_325678</name>
</gene>
<dbReference type="InterPro" id="IPR001461">
    <property type="entry name" value="Aspartic_peptidase_A1"/>
</dbReference>